<evidence type="ECO:0000313" key="2">
    <source>
        <dbReference type="Proteomes" id="UP000682723"/>
    </source>
</evidence>
<evidence type="ECO:0000313" key="1">
    <source>
        <dbReference type="EMBL" id="DAD49892.1"/>
    </source>
</evidence>
<reference evidence="1" key="1">
    <citation type="submission" date="2020-09" db="EMBL/GenBank/DDBJ databases">
        <title>Leviviricetes taxonomy.</title>
        <authorList>
            <person name="Stockdale S.R."/>
            <person name="Callanan J."/>
            <person name="Adriaenssens E.M."/>
            <person name="Kuhn J.H."/>
            <person name="Rumnieks J."/>
            <person name="Shkoporov A."/>
            <person name="Draper L.A."/>
            <person name="Ross P."/>
            <person name="Hill C."/>
        </authorList>
    </citation>
    <scope>NUCLEOTIDE SEQUENCE</scope>
</reference>
<protein>
    <submittedName>
        <fullName evidence="1">Maturation protein</fullName>
    </submittedName>
</protein>
<accession>A0A8S5KXM7</accession>
<dbReference type="EMBL" id="BK013372">
    <property type="protein sequence ID" value="DAD49892.1"/>
    <property type="molecule type" value="Genomic_RNA"/>
</dbReference>
<proteinExistence type="predicted"/>
<sequence length="416" mass="47266">LHLDTSEDLNMINGYPRSRGRALSQAKISYLSADFLRGGTDNPDVFHCNIGGSSEAISDYVVPGFRRRSKAGEVFNNPMSYAKTEDISTGNGLGHYRNQSGTIEYYLKGPLTQQRSLGRDVYKVVRPSKPVQPEGNSALRAAAGIDTSEYSLGEDLFEIRETAKYLRNPLQSMKNLTDEILRKNGRGRDVAKAIADSYLSYRFAFSPLVRSVHDILEAYDTQPKRPPVRRTSHAREYASYYRREPAEYSSGTEYYKFDAVWREEVSVHTSILYEVSNPVYDWKWRYGLRTKDLPRNLWNVVPYSFMVDRIYDVGSFLQGAMNLMDPYVRVLAANTTTRRTKEYHYTLEAESNSGYSIDVLGNLVGGREYTQTREPYASFGVQDILPSLTPRMLVKDLTSIADLASLLIQRFTGGKR</sequence>
<dbReference type="RefSeq" id="YP_010770135.1">
    <property type="nucleotide sequence ID" value="NC_074174.1"/>
</dbReference>
<feature type="non-terminal residue" evidence="1">
    <location>
        <position position="1"/>
    </location>
</feature>
<gene>
    <name evidence="1" type="primary">ESE017_1</name>
</gene>
<organism evidence="1 2">
    <name type="scientific">ssRNA phage ESE017</name>
    <dbReference type="NCBI Taxonomy" id="2786000"/>
    <lineage>
        <taxon>Viruses</taxon>
        <taxon>Riboviria</taxon>
        <taxon>Orthornavirae</taxon>
        <taxon>Lenarviricota</taxon>
        <taxon>Leviviricetes</taxon>
        <taxon>Norzivirales</taxon>
        <taxon>Solspiviridae</taxon>
        <taxon>Wishivirus</taxon>
        <taxon>Wishivirus sp. 'defluviicola'</taxon>
    </lineage>
</organism>
<dbReference type="Proteomes" id="UP000682723">
    <property type="component" value="Segment"/>
</dbReference>
<name>A0A8S5KXM7_9VIRU</name>
<dbReference type="GeneID" id="80399360"/>
<dbReference type="KEGG" id="vg:80399360"/>